<keyword evidence="2" id="KW-1185">Reference proteome</keyword>
<reference evidence="1 2" key="1">
    <citation type="submission" date="2019-03" db="EMBL/GenBank/DDBJ databases">
        <title>Genomic analyses of the natural microbiome of Caenorhabditis elegans.</title>
        <authorList>
            <person name="Samuel B."/>
        </authorList>
    </citation>
    <scope>NUCLEOTIDE SEQUENCE [LARGE SCALE GENOMIC DNA]</scope>
    <source>
        <strain evidence="1 2">BIGb0156</strain>
    </source>
</reference>
<evidence type="ECO:0000313" key="1">
    <source>
        <dbReference type="EMBL" id="TDN64154.1"/>
    </source>
</evidence>
<sequence length="713" mass="79648">MSRLQTIIDWTHASRRTSPLFDIDADALLTRLYQLKAQETALQNAQSAPASIALYGHSQAAKAHLLATLCSSGNGRLLVHTGSKTLDYFTHLNPGHAVTRMALRFSHSAQTPDDAFPLRLRIMREAELVQVFLAHALQQGAVRQVEKSVVAARLNAWQSLRQTQPVPGMNEEDVAAIAHFWQSNVPAHHQQIDDSLWQQFIQLVPCLDLSARASAWALLWGEQQELTRQWLTLAHVLQQCGNARELAAPLSLLVDSFTLPAEGFLTPESEPEGETVVHPLIDEQLHNAVSLPLNALALLTVELVLPTENGVLDNVDLIDIPQPTQGTDDALWASKCRWLLEHYRQQMQPDLLLICNAAANRAQIPTSARALTRWVSDTQPQHEGALPGLVWAITPQDDRFVRKLNLDEAVQQLIEKPGQRWGTLQALDGSSLQRLIEWLSQATVPALRAARFDRLTERQHQAVRQMMSCWQRAPQNDAASARRQAENVVRELQGHAATLGELLEGLLPPLSTFEQLSQVQQPREEKVSELFSDNVDLFALPDDPQLSGSARQDSGFQAHALWVNYLRQWSRSESNARRYGITPAVLQQLADCLIITSYRLDLPKQLQAVIPDERASAARLRATISNYLAWLGYADMPVDSRPASRVMKGSTLFAPTASNTERLTQLGERPAHAATRYVYDWLVALFTRATEAPEYRHPLDLSPEARAQLNKLL</sequence>
<proteinExistence type="predicted"/>
<evidence type="ECO:0008006" key="3">
    <source>
        <dbReference type="Google" id="ProtNLM"/>
    </source>
</evidence>
<name>A0A4R6EWL3_SCAGO</name>
<dbReference type="RefSeq" id="WP_133459790.1">
    <property type="nucleotide sequence ID" value="NZ_SNVX01000001.1"/>
</dbReference>
<protein>
    <recommendedName>
        <fullName evidence="3">Virulence factor</fullName>
    </recommendedName>
</protein>
<dbReference type="PIRSF" id="PIRSF034586">
    <property type="entry name" value="Vir_effector_SfrC"/>
    <property type="match status" value="1"/>
</dbReference>
<organism evidence="1 2">
    <name type="scientific">Scandinavium goeteborgense</name>
    <dbReference type="NCBI Taxonomy" id="1851514"/>
    <lineage>
        <taxon>Bacteria</taxon>
        <taxon>Pseudomonadati</taxon>
        <taxon>Pseudomonadota</taxon>
        <taxon>Gammaproteobacteria</taxon>
        <taxon>Enterobacterales</taxon>
        <taxon>Enterobacteriaceae</taxon>
        <taxon>Scandinavium</taxon>
    </lineage>
</organism>
<dbReference type="AlphaFoldDB" id="A0A4R6EWL3"/>
<dbReference type="Pfam" id="PF10139">
    <property type="entry name" value="Virul_Fac"/>
    <property type="match status" value="2"/>
</dbReference>
<accession>A0A4R6EWL3</accession>
<gene>
    <name evidence="1" type="ORF">EC847_10177</name>
</gene>
<dbReference type="OrthoDB" id="1060501at2"/>
<dbReference type="EMBL" id="SNVX01000001">
    <property type="protein sequence ID" value="TDN64154.1"/>
    <property type="molecule type" value="Genomic_DNA"/>
</dbReference>
<dbReference type="InterPro" id="IPR017030">
    <property type="entry name" value="Vir_effector_SfrC"/>
</dbReference>
<comment type="caution">
    <text evidence="1">The sequence shown here is derived from an EMBL/GenBank/DDBJ whole genome shotgun (WGS) entry which is preliminary data.</text>
</comment>
<dbReference type="Proteomes" id="UP000295530">
    <property type="component" value="Unassembled WGS sequence"/>
</dbReference>
<evidence type="ECO:0000313" key="2">
    <source>
        <dbReference type="Proteomes" id="UP000295530"/>
    </source>
</evidence>